<keyword evidence="1" id="KW-0732">Signal</keyword>
<accession>A0ABT4XXQ1</accession>
<gene>
    <name evidence="2" type="ORF">PFY00_18525</name>
</gene>
<dbReference type="RefSeq" id="WP_271434091.1">
    <property type="nucleotide sequence ID" value="NZ_JAQIOY010000012.1"/>
</dbReference>
<evidence type="ECO:0000256" key="1">
    <source>
        <dbReference type="SAM" id="SignalP"/>
    </source>
</evidence>
<comment type="caution">
    <text evidence="2">The sequence shown here is derived from an EMBL/GenBank/DDBJ whole genome shotgun (WGS) entry which is preliminary data.</text>
</comment>
<feature type="signal peptide" evidence="1">
    <location>
        <begin position="1"/>
        <end position="23"/>
    </location>
</feature>
<dbReference type="Pfam" id="PF06226">
    <property type="entry name" value="DUF1007"/>
    <property type="match status" value="1"/>
</dbReference>
<evidence type="ECO:0000313" key="2">
    <source>
        <dbReference type="EMBL" id="MDA7426735.1"/>
    </source>
</evidence>
<feature type="chain" id="PRO_5047412348" evidence="1">
    <location>
        <begin position="24"/>
        <end position="213"/>
    </location>
</feature>
<name>A0ABT4XXQ1_9RHOB</name>
<proteinExistence type="predicted"/>
<dbReference type="InterPro" id="IPR018247">
    <property type="entry name" value="EF_Hand_1_Ca_BS"/>
</dbReference>
<dbReference type="PROSITE" id="PS00018">
    <property type="entry name" value="EF_HAND_1"/>
    <property type="match status" value="1"/>
</dbReference>
<reference evidence="2 3" key="1">
    <citation type="submission" date="2023-01" db="EMBL/GenBank/DDBJ databases">
        <title>Thalassococcus onchidii sp. nov., isolated from a marine invertebrate from the South China Sea.</title>
        <authorList>
            <person name="Xu S."/>
            <person name="Liu Z."/>
            <person name="Xu Y."/>
        </authorList>
    </citation>
    <scope>NUCLEOTIDE SEQUENCE [LARGE SCALE GENOMIC DNA]</scope>
    <source>
        <strain evidence="2 3">KCTC 32084</strain>
    </source>
</reference>
<organism evidence="2 3">
    <name type="scientific">Thalassococcus lentus</name>
    <dbReference type="NCBI Taxonomy" id="1210524"/>
    <lineage>
        <taxon>Bacteria</taxon>
        <taxon>Pseudomonadati</taxon>
        <taxon>Pseudomonadota</taxon>
        <taxon>Alphaproteobacteria</taxon>
        <taxon>Rhodobacterales</taxon>
        <taxon>Roseobacteraceae</taxon>
        <taxon>Thalassococcus</taxon>
    </lineage>
</organism>
<dbReference type="Proteomes" id="UP001210720">
    <property type="component" value="Unassembled WGS sequence"/>
</dbReference>
<sequence>MNRRHLISSAILGAVVCVPLAQAHPHVFVDSSLRIFVEDGRAKSVEVTWVYDDFFSLLIFEDMQLDPDGDGVLTKAELGRLRGFDFEVWPEGFEGDLYAYSNGTKLDLAMPEVTGIAVDQGRIVSRHVRRLPDVPAAGLELQQYDPTYYVAYALDSNVVVEGGCSAAVEKYDPDAAAKAIEDELNSVPEDVFEQMKVGIHFADWVRLSCDPSS</sequence>
<evidence type="ECO:0000313" key="3">
    <source>
        <dbReference type="Proteomes" id="UP001210720"/>
    </source>
</evidence>
<protein>
    <submittedName>
        <fullName evidence="2">DUF1007 family protein</fullName>
    </submittedName>
</protein>
<dbReference type="InterPro" id="IPR010412">
    <property type="entry name" value="DUF1007"/>
</dbReference>
<dbReference type="EMBL" id="JAQIOY010000012">
    <property type="protein sequence ID" value="MDA7426735.1"/>
    <property type="molecule type" value="Genomic_DNA"/>
</dbReference>
<keyword evidence="3" id="KW-1185">Reference proteome</keyword>